<accession>A0A517QXZ3</accession>
<feature type="signal peptide" evidence="2">
    <location>
        <begin position="1"/>
        <end position="20"/>
    </location>
</feature>
<keyword evidence="4" id="KW-1185">Reference proteome</keyword>
<proteinExistence type="predicted"/>
<dbReference type="KEGG" id="svp:Pan189_08300"/>
<name>A0A517QXZ3_9PLAN</name>
<feature type="region of interest" description="Disordered" evidence="1">
    <location>
        <begin position="265"/>
        <end position="295"/>
    </location>
</feature>
<feature type="compositionally biased region" description="Basic and acidic residues" evidence="1">
    <location>
        <begin position="265"/>
        <end position="287"/>
    </location>
</feature>
<protein>
    <submittedName>
        <fullName evidence="3">Uncharacterized protein</fullName>
    </submittedName>
</protein>
<sequence length="295" mass="32263" precursor="true">MNYCTTITAMLIFAASMASASGDGPAKSALEFKPISAATAGTPEGRSRTVERKRELEAKLEKSITGLSFKETPLSEVIDELGHRTGITFRFDERALIDHGIDSGQEISLSIKKSPVSVRDVVRIMIRPMDLALLNDSGVGVITTQTEADDILENRVYNVRDLIEDAVMRRGLDNSPSPYGGISKSEEPQCVEFPPTEDLIRVIYAASGHPWIEIDGVGGTIKHFDGLLIISQTEACHREIADLLEQLRGAGKLLKWSDGIPKQATAEERAAHEKYNAEIEERAKQKSSDANSNDP</sequence>
<feature type="chain" id="PRO_5021781451" evidence="2">
    <location>
        <begin position="21"/>
        <end position="295"/>
    </location>
</feature>
<keyword evidence="2" id="KW-0732">Signal</keyword>
<dbReference type="OrthoDB" id="277020at2"/>
<dbReference type="Proteomes" id="UP000317318">
    <property type="component" value="Chromosome"/>
</dbReference>
<organism evidence="3 4">
    <name type="scientific">Stratiformator vulcanicus</name>
    <dbReference type="NCBI Taxonomy" id="2527980"/>
    <lineage>
        <taxon>Bacteria</taxon>
        <taxon>Pseudomonadati</taxon>
        <taxon>Planctomycetota</taxon>
        <taxon>Planctomycetia</taxon>
        <taxon>Planctomycetales</taxon>
        <taxon>Planctomycetaceae</taxon>
        <taxon>Stratiformator</taxon>
    </lineage>
</organism>
<evidence type="ECO:0000256" key="1">
    <source>
        <dbReference type="SAM" id="MobiDB-lite"/>
    </source>
</evidence>
<dbReference type="AlphaFoldDB" id="A0A517QXZ3"/>
<reference evidence="3 4" key="1">
    <citation type="submission" date="2019-02" db="EMBL/GenBank/DDBJ databases">
        <title>Deep-cultivation of Planctomycetes and their phenomic and genomic characterization uncovers novel biology.</title>
        <authorList>
            <person name="Wiegand S."/>
            <person name="Jogler M."/>
            <person name="Boedeker C."/>
            <person name="Pinto D."/>
            <person name="Vollmers J."/>
            <person name="Rivas-Marin E."/>
            <person name="Kohn T."/>
            <person name="Peeters S.H."/>
            <person name="Heuer A."/>
            <person name="Rast P."/>
            <person name="Oberbeckmann S."/>
            <person name="Bunk B."/>
            <person name="Jeske O."/>
            <person name="Meyerdierks A."/>
            <person name="Storesund J.E."/>
            <person name="Kallscheuer N."/>
            <person name="Luecker S."/>
            <person name="Lage O.M."/>
            <person name="Pohl T."/>
            <person name="Merkel B.J."/>
            <person name="Hornburger P."/>
            <person name="Mueller R.-W."/>
            <person name="Bruemmer F."/>
            <person name="Labrenz M."/>
            <person name="Spormann A.M."/>
            <person name="Op den Camp H."/>
            <person name="Overmann J."/>
            <person name="Amann R."/>
            <person name="Jetten M.S.M."/>
            <person name="Mascher T."/>
            <person name="Medema M.H."/>
            <person name="Devos D.P."/>
            <person name="Kaster A.-K."/>
            <person name="Ovreas L."/>
            <person name="Rohde M."/>
            <person name="Galperin M.Y."/>
            <person name="Jogler C."/>
        </authorList>
    </citation>
    <scope>NUCLEOTIDE SEQUENCE [LARGE SCALE GENOMIC DNA]</scope>
    <source>
        <strain evidence="3 4">Pan189</strain>
    </source>
</reference>
<gene>
    <name evidence="3" type="ORF">Pan189_08300</name>
</gene>
<dbReference type="RefSeq" id="WP_145362675.1">
    <property type="nucleotide sequence ID" value="NZ_CP036268.1"/>
</dbReference>
<evidence type="ECO:0000313" key="3">
    <source>
        <dbReference type="EMBL" id="QDT36473.1"/>
    </source>
</evidence>
<evidence type="ECO:0000256" key="2">
    <source>
        <dbReference type="SAM" id="SignalP"/>
    </source>
</evidence>
<dbReference type="EMBL" id="CP036268">
    <property type="protein sequence ID" value="QDT36473.1"/>
    <property type="molecule type" value="Genomic_DNA"/>
</dbReference>
<evidence type="ECO:0000313" key="4">
    <source>
        <dbReference type="Proteomes" id="UP000317318"/>
    </source>
</evidence>